<dbReference type="RefSeq" id="WP_171202138.1">
    <property type="nucleotide sequence ID" value="NZ_JABEMA010000031.1"/>
</dbReference>
<evidence type="ECO:0000256" key="1">
    <source>
        <dbReference type="SAM" id="MobiDB-lite"/>
    </source>
</evidence>
<dbReference type="Pfam" id="PF02720">
    <property type="entry name" value="DUF222"/>
    <property type="match status" value="1"/>
</dbReference>
<dbReference type="InterPro" id="IPR003615">
    <property type="entry name" value="HNH_nuc"/>
</dbReference>
<dbReference type="AlphaFoldDB" id="A0A849BRY7"/>
<feature type="region of interest" description="Disordered" evidence="1">
    <location>
        <begin position="432"/>
        <end position="562"/>
    </location>
</feature>
<feature type="compositionally biased region" description="Low complexity" evidence="1">
    <location>
        <begin position="491"/>
        <end position="515"/>
    </location>
</feature>
<gene>
    <name evidence="3" type="ORF">HLB09_04130</name>
</gene>
<evidence type="ECO:0000259" key="2">
    <source>
        <dbReference type="SMART" id="SM00507"/>
    </source>
</evidence>
<protein>
    <submittedName>
        <fullName evidence="3">DUF222 domain-containing protein</fullName>
    </submittedName>
</protein>
<accession>A0A849BRY7</accession>
<dbReference type="CDD" id="cd00085">
    <property type="entry name" value="HNHc"/>
    <property type="match status" value="1"/>
</dbReference>
<comment type="caution">
    <text evidence="3">The sequence shown here is derived from an EMBL/GenBank/DDBJ whole genome shotgun (WGS) entry which is preliminary data.</text>
</comment>
<feature type="region of interest" description="Disordered" evidence="1">
    <location>
        <begin position="86"/>
        <end position="106"/>
    </location>
</feature>
<organism evidence="3 4">
    <name type="scientific">Pseudokineococcus marinus</name>
    <dbReference type="NCBI Taxonomy" id="351215"/>
    <lineage>
        <taxon>Bacteria</taxon>
        <taxon>Bacillati</taxon>
        <taxon>Actinomycetota</taxon>
        <taxon>Actinomycetes</taxon>
        <taxon>Kineosporiales</taxon>
        <taxon>Kineosporiaceae</taxon>
        <taxon>Pseudokineococcus</taxon>
    </lineage>
</organism>
<evidence type="ECO:0000313" key="4">
    <source>
        <dbReference type="Proteomes" id="UP000555552"/>
    </source>
</evidence>
<feature type="compositionally biased region" description="Low complexity" evidence="1">
    <location>
        <begin position="87"/>
        <end position="96"/>
    </location>
</feature>
<feature type="domain" description="HNH nuclease" evidence="2">
    <location>
        <begin position="572"/>
        <end position="624"/>
    </location>
</feature>
<feature type="compositionally biased region" description="Gly residues" evidence="1">
    <location>
        <begin position="97"/>
        <end position="106"/>
    </location>
</feature>
<dbReference type="Gene3D" id="1.10.30.50">
    <property type="match status" value="1"/>
</dbReference>
<feature type="compositionally biased region" description="Pro residues" evidence="1">
    <location>
        <begin position="521"/>
        <end position="536"/>
    </location>
</feature>
<dbReference type="SMART" id="SM00507">
    <property type="entry name" value="HNHc"/>
    <property type="match status" value="1"/>
</dbReference>
<sequence>MFEARRRDGDEDVAPPSSPVHAGPTSGADHGAADLVRETGRVRSAVRSRALGRVQAVVALEVARSVAWAGLLRQVAALVDEMGASGGPAAPVADAGEGAGDGGSGAGDRAAGAVGVAVRAAGSGAGSVPTSGSGRDAGLAFEAAAAELAVALVVPLRRAQDLVAEALAVTTRLPVTLAALEAGRIDPQRSRLVADETVTLSAPHAAAVDAALAADLGPLTAPALRARVRHLVATTDPEAVRRRVRRATCARGVRLFPVDDGMAQLVATGPVLDLACVFERLTTTARARAGEHRRVDPHAATSAGLDPLALSDRGTGLPDRRGIDARRFDALVDLATTTDLPAGQSAGADVAAAATTVTPRARSPHGPQITVALTSLLGLDDDPAQHPTLGPVPAMAVAELLAAGHRFRRALTAPLTGHLVGLDGHLMTLDPTTMAAPLPGPSGKGPRTAPARRGRAAAITVRVVTPDTPDVPDDPAPSPPESPAWVPPADPAQTAPAAAAGTPTPTPAAGTAQARAAEDAPSPPSPPPSPPGPVTGPSPTSRHTSLRRAARRPGCSYATAAGGPVPYAPTDACARWVRTRSPRCQAPGCRTPATRCDLDHRTPHATGGPTCPCNLDVLCRRHHLAKHHHGWTAAPMTDDARDPGLTWTTPLGQTVHVPARPLLPRPALRATDHLRGKTDAADAAAAALEDHLLGGPRYPHRDSAAHDLDRVHAELARQRHEVPQLPS</sequence>
<keyword evidence="4" id="KW-1185">Reference proteome</keyword>
<name>A0A849BRY7_9ACTN</name>
<dbReference type="InterPro" id="IPR003870">
    <property type="entry name" value="DUF222"/>
</dbReference>
<feature type="region of interest" description="Disordered" evidence="1">
    <location>
        <begin position="1"/>
        <end position="31"/>
    </location>
</feature>
<reference evidence="3 4" key="1">
    <citation type="submission" date="2020-05" db="EMBL/GenBank/DDBJ databases">
        <title>MicrobeNet Type strains.</title>
        <authorList>
            <person name="Nicholson A.C."/>
        </authorList>
    </citation>
    <scope>NUCLEOTIDE SEQUENCE [LARGE SCALE GENOMIC DNA]</scope>
    <source>
        <strain evidence="3 4">JCM 14547</strain>
    </source>
</reference>
<evidence type="ECO:0000313" key="3">
    <source>
        <dbReference type="EMBL" id="NNH22286.1"/>
    </source>
</evidence>
<dbReference type="EMBL" id="JABEMA010000031">
    <property type="protein sequence ID" value="NNH22286.1"/>
    <property type="molecule type" value="Genomic_DNA"/>
</dbReference>
<feature type="compositionally biased region" description="Low complexity" evidence="1">
    <location>
        <begin position="456"/>
        <end position="468"/>
    </location>
</feature>
<dbReference type="Proteomes" id="UP000555552">
    <property type="component" value="Unassembled WGS sequence"/>
</dbReference>
<proteinExistence type="predicted"/>
<feature type="compositionally biased region" description="Pro residues" evidence="1">
    <location>
        <begin position="474"/>
        <end position="490"/>
    </location>
</feature>